<evidence type="ECO:0000313" key="1">
    <source>
        <dbReference type="EMBL" id="JAD70533.1"/>
    </source>
</evidence>
<sequence length="52" mass="6118">MANESQFTEFLKQYMADQQKAEADRQLQWQAMESLQKSIEALKPVESRVENL</sequence>
<accession>A0A0A9C7U4</accession>
<name>A0A0A9C7U4_ARUDO</name>
<organism evidence="1">
    <name type="scientific">Arundo donax</name>
    <name type="common">Giant reed</name>
    <name type="synonym">Donax arundinaceus</name>
    <dbReference type="NCBI Taxonomy" id="35708"/>
    <lineage>
        <taxon>Eukaryota</taxon>
        <taxon>Viridiplantae</taxon>
        <taxon>Streptophyta</taxon>
        <taxon>Embryophyta</taxon>
        <taxon>Tracheophyta</taxon>
        <taxon>Spermatophyta</taxon>
        <taxon>Magnoliopsida</taxon>
        <taxon>Liliopsida</taxon>
        <taxon>Poales</taxon>
        <taxon>Poaceae</taxon>
        <taxon>PACMAD clade</taxon>
        <taxon>Arundinoideae</taxon>
        <taxon>Arundineae</taxon>
        <taxon>Arundo</taxon>
    </lineage>
</organism>
<reference evidence="1" key="2">
    <citation type="journal article" date="2015" name="Data Brief">
        <title>Shoot transcriptome of the giant reed, Arundo donax.</title>
        <authorList>
            <person name="Barrero R.A."/>
            <person name="Guerrero F.D."/>
            <person name="Moolhuijzen P."/>
            <person name="Goolsby J.A."/>
            <person name="Tidwell J."/>
            <person name="Bellgard S.E."/>
            <person name="Bellgard M.I."/>
        </authorList>
    </citation>
    <scope>NUCLEOTIDE SEQUENCE</scope>
    <source>
        <tissue evidence="1">Shoot tissue taken approximately 20 cm above the soil surface</tissue>
    </source>
</reference>
<dbReference type="AlphaFoldDB" id="A0A0A9C7U4"/>
<reference evidence="1" key="1">
    <citation type="submission" date="2014-09" db="EMBL/GenBank/DDBJ databases">
        <authorList>
            <person name="Magalhaes I.L.F."/>
            <person name="Oliveira U."/>
            <person name="Santos F.R."/>
            <person name="Vidigal T.H.D.A."/>
            <person name="Brescovit A.D."/>
            <person name="Santos A.J."/>
        </authorList>
    </citation>
    <scope>NUCLEOTIDE SEQUENCE</scope>
    <source>
        <tissue evidence="1">Shoot tissue taken approximately 20 cm above the soil surface</tissue>
    </source>
</reference>
<dbReference type="EMBL" id="GBRH01227362">
    <property type="protein sequence ID" value="JAD70533.1"/>
    <property type="molecule type" value="Transcribed_RNA"/>
</dbReference>
<proteinExistence type="predicted"/>
<protein>
    <submittedName>
        <fullName evidence="1">Uncharacterized protein</fullName>
    </submittedName>
</protein>